<reference evidence="2 3" key="1">
    <citation type="journal article" date="2016" name="Environ. Microbiol.">
        <title>New Methyloceanibacter diversity from North Sea sediments includes methanotroph containing solely the soluble methane monooxygenase.</title>
        <authorList>
            <person name="Vekeman B."/>
            <person name="Kerckhof F.M."/>
            <person name="Cremers G."/>
            <person name="de Vos P."/>
            <person name="Vandamme P."/>
            <person name="Boon N."/>
            <person name="Op den Camp H.J."/>
            <person name="Heylen K."/>
        </authorList>
    </citation>
    <scope>NUCLEOTIDE SEQUENCE [LARGE SCALE GENOMIC DNA]</scope>
    <source>
        <strain evidence="2 3">R-67177</strain>
    </source>
</reference>
<evidence type="ECO:0000256" key="1">
    <source>
        <dbReference type="SAM" id="SignalP"/>
    </source>
</evidence>
<sequence>MRERIMISACMMLLMAGTAYAADEEQACVNELAKTETLVDQRVEAKALSEGEVEEVNLLLDEADALCTEGNYKKARETLATVGKMVAPAAPAQ</sequence>
<dbReference type="RefSeq" id="WP_069625170.1">
    <property type="nucleotide sequence ID" value="NZ_LPWD01000464.1"/>
</dbReference>
<evidence type="ECO:0000313" key="2">
    <source>
        <dbReference type="EMBL" id="ODR95478.1"/>
    </source>
</evidence>
<protein>
    <submittedName>
        <fullName evidence="2">Uncharacterized protein</fullName>
    </submittedName>
</protein>
<proteinExistence type="predicted"/>
<organism evidence="2 3">
    <name type="scientific">Methyloceanibacter marginalis</name>
    <dbReference type="NCBI Taxonomy" id="1774971"/>
    <lineage>
        <taxon>Bacteria</taxon>
        <taxon>Pseudomonadati</taxon>
        <taxon>Pseudomonadota</taxon>
        <taxon>Alphaproteobacteria</taxon>
        <taxon>Hyphomicrobiales</taxon>
        <taxon>Hyphomicrobiaceae</taxon>
        <taxon>Methyloceanibacter</taxon>
    </lineage>
</organism>
<gene>
    <name evidence="2" type="ORF">AUC71_04940</name>
</gene>
<dbReference type="Proteomes" id="UP000095042">
    <property type="component" value="Unassembled WGS sequence"/>
</dbReference>
<dbReference type="AlphaFoldDB" id="A0A1E3VPM4"/>
<keyword evidence="3" id="KW-1185">Reference proteome</keyword>
<accession>A0A1E3VPM4</accession>
<dbReference type="OrthoDB" id="8451245at2"/>
<feature type="signal peptide" evidence="1">
    <location>
        <begin position="1"/>
        <end position="21"/>
    </location>
</feature>
<dbReference type="EMBL" id="LPWD01000464">
    <property type="protein sequence ID" value="ODR95478.1"/>
    <property type="molecule type" value="Genomic_DNA"/>
</dbReference>
<name>A0A1E3VPM4_9HYPH</name>
<keyword evidence="1" id="KW-0732">Signal</keyword>
<evidence type="ECO:0000313" key="3">
    <source>
        <dbReference type="Proteomes" id="UP000095042"/>
    </source>
</evidence>
<feature type="chain" id="PRO_5009138588" evidence="1">
    <location>
        <begin position="22"/>
        <end position="93"/>
    </location>
</feature>
<comment type="caution">
    <text evidence="2">The sequence shown here is derived from an EMBL/GenBank/DDBJ whole genome shotgun (WGS) entry which is preliminary data.</text>
</comment>